<dbReference type="InParanoid" id="A0A1X7TLX6"/>
<feature type="region of interest" description="Disordered" evidence="1">
    <location>
        <begin position="1"/>
        <end position="27"/>
    </location>
</feature>
<reference evidence="2" key="1">
    <citation type="submission" date="2017-05" db="UniProtKB">
        <authorList>
            <consortium name="EnsemblMetazoa"/>
        </authorList>
    </citation>
    <scope>IDENTIFICATION</scope>
</reference>
<evidence type="ECO:0000256" key="1">
    <source>
        <dbReference type="SAM" id="MobiDB-lite"/>
    </source>
</evidence>
<dbReference type="STRING" id="400682.A0A1X7TLX6"/>
<proteinExistence type="predicted"/>
<feature type="compositionally biased region" description="Low complexity" evidence="1">
    <location>
        <begin position="10"/>
        <end position="27"/>
    </location>
</feature>
<dbReference type="PANTHER" id="PTHR45749:SF37">
    <property type="entry name" value="OS05G0311600 PROTEIN"/>
    <property type="match status" value="1"/>
</dbReference>
<dbReference type="PANTHER" id="PTHR45749">
    <property type="match status" value="1"/>
</dbReference>
<protein>
    <recommendedName>
        <fullName evidence="3">DUF4371 domain-containing protein</fullName>
    </recommendedName>
</protein>
<evidence type="ECO:0008006" key="3">
    <source>
        <dbReference type="Google" id="ProtNLM"/>
    </source>
</evidence>
<dbReference type="OrthoDB" id="10023262at2759"/>
<evidence type="ECO:0000313" key="2">
    <source>
        <dbReference type="EnsemblMetazoa" id="Aqu2.1.15766_001"/>
    </source>
</evidence>
<sequence length="362" mass="40437">MTKDNEMDTEAGATETSSTTETTATTETITSTATTVTSASNIIMEEVDGLIDLGVVIREANGSWDKLRSLVQHLPDEKKKQYLSHHFKPSHGDTLHSHPVTKKGRTWKVSFQQHWLLEFTWLSYSHLLSGGICRHCILFPEQPERGDGLGQGNRSGTFTLSAYQHPYSKALGKDGVLVSHSKSITHVRATERADLFLRNFHHSSERIDSRLLQQGNHLADENKHILTQIVLTVEFLAKQGLPFRGHHDDKECLVSFIHLDRVNAVGISKTILEALTLSLNIHKICGQAYDGAAVMSFDKAGVQAKIKKVSPMALYTHYYSHSLNLSIAASCQVQEVKNLIDIINEAHLHRRLQGQAMRAMPY</sequence>
<dbReference type="EnsemblMetazoa" id="Aqu2.1.15766_001">
    <property type="protein sequence ID" value="Aqu2.1.15766_001"/>
    <property type="gene ID" value="Aqu2.1.15766"/>
</dbReference>
<organism evidence="2">
    <name type="scientific">Amphimedon queenslandica</name>
    <name type="common">Sponge</name>
    <dbReference type="NCBI Taxonomy" id="400682"/>
    <lineage>
        <taxon>Eukaryota</taxon>
        <taxon>Metazoa</taxon>
        <taxon>Porifera</taxon>
        <taxon>Demospongiae</taxon>
        <taxon>Heteroscleromorpha</taxon>
        <taxon>Haplosclerida</taxon>
        <taxon>Niphatidae</taxon>
        <taxon>Amphimedon</taxon>
    </lineage>
</organism>
<name>A0A1X7TLX6_AMPQE</name>
<accession>A0A1X7TLX6</accession>
<dbReference type="AlphaFoldDB" id="A0A1X7TLX6"/>